<reference evidence="2 3" key="1">
    <citation type="submission" date="2011-09" db="EMBL/GenBank/DDBJ databases">
        <title>The draft genome of Methanotorris formicicus Mc-S-70.</title>
        <authorList>
            <consortium name="US DOE Joint Genome Institute (JGI-PGF)"/>
            <person name="Lucas S."/>
            <person name="Han J."/>
            <person name="Lapidus A."/>
            <person name="Cheng J.-F."/>
            <person name="Goodwin L."/>
            <person name="Pitluck S."/>
            <person name="Peters L."/>
            <person name="Land M.L."/>
            <person name="Hauser L."/>
            <person name="Sieprawska-Lupa M."/>
            <person name="Takai K."/>
            <person name="Miyazaki J."/>
            <person name="Whitman W."/>
            <person name="Woyke T.J."/>
        </authorList>
    </citation>
    <scope>NUCLEOTIDE SEQUENCE [LARGE SCALE GENOMIC DNA]</scope>
    <source>
        <strain evidence="2 3">Mc-S-70</strain>
    </source>
</reference>
<gene>
    <name evidence="2" type="ORF">MetfoDRAFT_1058</name>
</gene>
<proteinExistence type="predicted"/>
<accession>H1KZ35</accession>
<dbReference type="STRING" id="647171.MetfoDRAFT_1058"/>
<comment type="caution">
    <text evidence="2">The sequence shown here is derived from an EMBL/GenBank/DDBJ whole genome shotgun (WGS) entry which is preliminary data.</text>
</comment>
<evidence type="ECO:0000256" key="1">
    <source>
        <dbReference type="SAM" id="Phobius"/>
    </source>
</evidence>
<keyword evidence="1" id="KW-0472">Membrane</keyword>
<protein>
    <submittedName>
        <fullName evidence="2">Uncharacterized protein</fullName>
    </submittedName>
</protein>
<keyword evidence="1" id="KW-0812">Transmembrane</keyword>
<name>H1KZ35_9EURY</name>
<evidence type="ECO:0000313" key="3">
    <source>
        <dbReference type="Proteomes" id="UP000003706"/>
    </source>
</evidence>
<sequence length="43" mass="5452">MEMVQEEIKKNEKREKTKEIIKIPFYFNLLYPIFLYFNFYIIS</sequence>
<keyword evidence="3" id="KW-1185">Reference proteome</keyword>
<organism evidence="2 3">
    <name type="scientific">Methanotorris formicicus Mc-S-70</name>
    <dbReference type="NCBI Taxonomy" id="647171"/>
    <lineage>
        <taxon>Archaea</taxon>
        <taxon>Methanobacteriati</taxon>
        <taxon>Methanobacteriota</taxon>
        <taxon>Methanomada group</taxon>
        <taxon>Methanococci</taxon>
        <taxon>Methanococcales</taxon>
        <taxon>Methanocaldococcaceae</taxon>
        <taxon>Methanotorris</taxon>
    </lineage>
</organism>
<dbReference type="EMBL" id="AGJL01000023">
    <property type="protein sequence ID" value="EHP86460.1"/>
    <property type="molecule type" value="Genomic_DNA"/>
</dbReference>
<dbReference type="Proteomes" id="UP000003706">
    <property type="component" value="Unassembled WGS sequence"/>
</dbReference>
<dbReference type="AlphaFoldDB" id="H1KZ35"/>
<keyword evidence="1" id="KW-1133">Transmembrane helix</keyword>
<feature type="transmembrane region" description="Helical" evidence="1">
    <location>
        <begin position="20"/>
        <end position="42"/>
    </location>
</feature>
<evidence type="ECO:0000313" key="2">
    <source>
        <dbReference type="EMBL" id="EHP86460.1"/>
    </source>
</evidence>